<keyword evidence="7" id="KW-1185">Reference proteome</keyword>
<dbReference type="PANTHER" id="PTHR12220">
    <property type="entry name" value="50S/60S RIBOSOMAL PROTEIN L16"/>
    <property type="match status" value="1"/>
</dbReference>
<evidence type="ECO:0000256" key="4">
    <source>
        <dbReference type="RuleBase" id="RU004413"/>
    </source>
</evidence>
<dbReference type="SUPFAM" id="SSF54686">
    <property type="entry name" value="Ribosomal protein L16p/L10e"/>
    <property type="match status" value="1"/>
</dbReference>
<dbReference type="InterPro" id="IPR036920">
    <property type="entry name" value="Ribosomal_uL16_sf"/>
</dbReference>
<dbReference type="PROSITE" id="PS00586">
    <property type="entry name" value="RIBOSOMAL_L16_1"/>
    <property type="match status" value="1"/>
</dbReference>
<dbReference type="Gene3D" id="3.90.1170.10">
    <property type="entry name" value="Ribosomal protein L10e/L16"/>
    <property type="match status" value="1"/>
</dbReference>
<dbReference type="OrthoDB" id="438517at2759"/>
<sequence>MADAWVGPPVASAGAFWAFRAPAAQMPNRPGAPQAAPSRGSVACAALFLGALGLSRLSPDFAGATREPSARAPTVTRRVLVPQLSDWRKPFKPRIKPVRPDHKRFPADEPMKSRPQFAKFALMAKELCWVTSKQLEDARREIVKATGRTAKVYLRVYPHNAITQRIADSRTGASKGRFEYWVAALKPGVVIFELDVESEELARMALKAGSRMLPFKVAFKYREEGPAMFELTA</sequence>
<dbReference type="PRINTS" id="PR00060">
    <property type="entry name" value="RIBOSOMALL16"/>
</dbReference>
<dbReference type="PANTHER" id="PTHR12220:SF13">
    <property type="entry name" value="LARGE RIBOSOMAL SUBUNIT PROTEIN UL16M"/>
    <property type="match status" value="1"/>
</dbReference>
<reference evidence="6" key="1">
    <citation type="submission" date="2021-02" db="EMBL/GenBank/DDBJ databases">
        <authorList>
            <person name="Dougan E. K."/>
            <person name="Rhodes N."/>
            <person name="Thang M."/>
            <person name="Chan C."/>
        </authorList>
    </citation>
    <scope>NUCLEOTIDE SEQUENCE</scope>
</reference>
<accession>A0A812QB92</accession>
<name>A0A812QB92_9DINO</name>
<evidence type="ECO:0000256" key="5">
    <source>
        <dbReference type="SAM" id="MobiDB-lite"/>
    </source>
</evidence>
<feature type="region of interest" description="Disordered" evidence="5">
    <location>
        <begin position="91"/>
        <end position="110"/>
    </location>
</feature>
<keyword evidence="2 4" id="KW-0689">Ribosomal protein</keyword>
<dbReference type="InterPro" id="IPR047873">
    <property type="entry name" value="Ribosomal_uL16"/>
</dbReference>
<dbReference type="Pfam" id="PF00252">
    <property type="entry name" value="Ribosomal_L16"/>
    <property type="match status" value="1"/>
</dbReference>
<feature type="compositionally biased region" description="Basic and acidic residues" evidence="5">
    <location>
        <begin position="98"/>
        <end position="110"/>
    </location>
</feature>
<dbReference type="InterPro" id="IPR000114">
    <property type="entry name" value="Ribosomal_uL16_bact-type"/>
</dbReference>
<comment type="caution">
    <text evidence="6">The sequence shown here is derived from an EMBL/GenBank/DDBJ whole genome shotgun (WGS) entry which is preliminary data.</text>
</comment>
<dbReference type="EMBL" id="CAJNDS010002233">
    <property type="protein sequence ID" value="CAE7385081.1"/>
    <property type="molecule type" value="Genomic_DNA"/>
</dbReference>
<evidence type="ECO:0000313" key="6">
    <source>
        <dbReference type="EMBL" id="CAE7385081.1"/>
    </source>
</evidence>
<dbReference type="InterPro" id="IPR016180">
    <property type="entry name" value="Ribosomal_uL16_dom"/>
</dbReference>
<evidence type="ECO:0000256" key="1">
    <source>
        <dbReference type="ARBA" id="ARBA00008931"/>
    </source>
</evidence>
<keyword evidence="3 4" id="KW-0687">Ribonucleoprotein</keyword>
<dbReference type="AlphaFoldDB" id="A0A812QB92"/>
<organism evidence="6 7">
    <name type="scientific">Symbiodinium natans</name>
    <dbReference type="NCBI Taxonomy" id="878477"/>
    <lineage>
        <taxon>Eukaryota</taxon>
        <taxon>Sar</taxon>
        <taxon>Alveolata</taxon>
        <taxon>Dinophyceae</taxon>
        <taxon>Suessiales</taxon>
        <taxon>Symbiodiniaceae</taxon>
        <taxon>Symbiodinium</taxon>
    </lineage>
</organism>
<evidence type="ECO:0000256" key="3">
    <source>
        <dbReference type="ARBA" id="ARBA00023274"/>
    </source>
</evidence>
<proteinExistence type="inferred from homology"/>
<dbReference type="InterPro" id="IPR020798">
    <property type="entry name" value="Ribosomal_uL16_CS"/>
</dbReference>
<evidence type="ECO:0000256" key="2">
    <source>
        <dbReference type="ARBA" id="ARBA00022980"/>
    </source>
</evidence>
<gene>
    <name evidence="6" type="primary">rpl16</name>
    <name evidence="6" type="ORF">SNAT2548_LOCUS21006</name>
</gene>
<dbReference type="CDD" id="cd01433">
    <property type="entry name" value="Ribosomal_L16_L10e"/>
    <property type="match status" value="1"/>
</dbReference>
<protein>
    <submittedName>
        <fullName evidence="6">Rpl16 protein</fullName>
    </submittedName>
</protein>
<comment type="similarity">
    <text evidence="1 4">Belongs to the universal ribosomal protein uL16 family.</text>
</comment>
<dbReference type="NCBIfam" id="TIGR01164">
    <property type="entry name" value="rplP_bact"/>
    <property type="match status" value="1"/>
</dbReference>
<dbReference type="GO" id="GO:0032543">
    <property type="term" value="P:mitochondrial translation"/>
    <property type="evidence" value="ECO:0007669"/>
    <property type="project" value="TreeGrafter"/>
</dbReference>
<dbReference type="GO" id="GO:0005762">
    <property type="term" value="C:mitochondrial large ribosomal subunit"/>
    <property type="evidence" value="ECO:0007669"/>
    <property type="project" value="TreeGrafter"/>
</dbReference>
<dbReference type="GO" id="GO:0019843">
    <property type="term" value="F:rRNA binding"/>
    <property type="evidence" value="ECO:0007669"/>
    <property type="project" value="InterPro"/>
</dbReference>
<dbReference type="Proteomes" id="UP000604046">
    <property type="component" value="Unassembled WGS sequence"/>
</dbReference>
<dbReference type="GO" id="GO:0003735">
    <property type="term" value="F:structural constituent of ribosome"/>
    <property type="evidence" value="ECO:0007669"/>
    <property type="project" value="InterPro"/>
</dbReference>
<evidence type="ECO:0000313" key="7">
    <source>
        <dbReference type="Proteomes" id="UP000604046"/>
    </source>
</evidence>